<evidence type="ECO:0008006" key="4">
    <source>
        <dbReference type="Google" id="ProtNLM"/>
    </source>
</evidence>
<evidence type="ECO:0000256" key="1">
    <source>
        <dbReference type="SAM" id="MobiDB-lite"/>
    </source>
</evidence>
<keyword evidence="3" id="KW-1185">Reference proteome</keyword>
<gene>
    <name evidence="2" type="ORF">HID58_041878</name>
</gene>
<dbReference type="InterPro" id="IPR040256">
    <property type="entry name" value="At4g02000-like"/>
</dbReference>
<feature type="non-terminal residue" evidence="2">
    <location>
        <position position="369"/>
    </location>
</feature>
<sequence>MIVQERKALDKSVGSKDESYRSIGQALGEVDKVDVEGGRVRVHINAEEPLQFERRAGYANGDVIKVALIYAELHRHCYICKRISHEEGTCPELTPEQREANRILRLEQKEKEELAAREAFSVPLRGHDTYNKIDNHTRYPREAILQRRTSAEPTRRSEKTRFDEGRRPEHGDLRDNISNRRDNLAKNVWNRLDQNYILKELSQNPTVLTEVRTRGEDMTTTKDKIKDWSGNRFEPQRDGTKNKETSLTQVRDIEEQNKEHELDKGIRASAENHRDEEDLQLLTEEEINQIAEQYGSVNLKMDEDMLDEDDLLDEPEIPETQVVPETFIEEHLMPQCFLRERIKGMKKWLTRLRNLITWLDKDKNTKTAG</sequence>
<comment type="caution">
    <text evidence="2">The sequence shown here is derived from an EMBL/GenBank/DDBJ whole genome shotgun (WGS) entry which is preliminary data.</text>
</comment>
<dbReference type="Proteomes" id="UP000824890">
    <property type="component" value="Unassembled WGS sequence"/>
</dbReference>
<accession>A0ABQ8BC31</accession>
<evidence type="ECO:0000313" key="2">
    <source>
        <dbReference type="EMBL" id="KAH0902375.1"/>
    </source>
</evidence>
<name>A0ABQ8BC31_BRANA</name>
<feature type="region of interest" description="Disordered" evidence="1">
    <location>
        <begin position="147"/>
        <end position="178"/>
    </location>
</feature>
<proteinExistence type="predicted"/>
<dbReference type="EMBL" id="JAGKQM010000011">
    <property type="protein sequence ID" value="KAH0902375.1"/>
    <property type="molecule type" value="Genomic_DNA"/>
</dbReference>
<reference evidence="2 3" key="1">
    <citation type="submission" date="2021-05" db="EMBL/GenBank/DDBJ databases">
        <title>Genome Assembly of Synthetic Allotetraploid Brassica napus Reveals Homoeologous Exchanges between Subgenomes.</title>
        <authorList>
            <person name="Davis J.T."/>
        </authorList>
    </citation>
    <scope>NUCLEOTIDE SEQUENCE [LARGE SCALE GENOMIC DNA]</scope>
    <source>
        <strain evidence="3">cv. Da-Ae</strain>
        <tissue evidence="2">Seedling</tissue>
    </source>
</reference>
<protein>
    <recommendedName>
        <fullName evidence="4">Zinc knuckle CX2CX4HX4C domain-containing protein</fullName>
    </recommendedName>
</protein>
<dbReference type="PANTHER" id="PTHR31286">
    <property type="entry name" value="GLYCINE-RICH CELL WALL STRUCTURAL PROTEIN 1.8-LIKE"/>
    <property type="match status" value="1"/>
</dbReference>
<dbReference type="PANTHER" id="PTHR31286:SF182">
    <property type="entry name" value="ZINC KNUCKLE CX2CX4HX4C DOMAIN-CONTAINING PROTEIN"/>
    <property type="match status" value="1"/>
</dbReference>
<organism evidence="2 3">
    <name type="scientific">Brassica napus</name>
    <name type="common">Rape</name>
    <dbReference type="NCBI Taxonomy" id="3708"/>
    <lineage>
        <taxon>Eukaryota</taxon>
        <taxon>Viridiplantae</taxon>
        <taxon>Streptophyta</taxon>
        <taxon>Embryophyta</taxon>
        <taxon>Tracheophyta</taxon>
        <taxon>Spermatophyta</taxon>
        <taxon>Magnoliopsida</taxon>
        <taxon>eudicotyledons</taxon>
        <taxon>Gunneridae</taxon>
        <taxon>Pentapetalae</taxon>
        <taxon>rosids</taxon>
        <taxon>malvids</taxon>
        <taxon>Brassicales</taxon>
        <taxon>Brassicaceae</taxon>
        <taxon>Brassiceae</taxon>
        <taxon>Brassica</taxon>
    </lineage>
</organism>
<evidence type="ECO:0000313" key="3">
    <source>
        <dbReference type="Proteomes" id="UP000824890"/>
    </source>
</evidence>